<sequence length="423" mass="47307">MKNFILLLLCTCVSIVSLSQNVVQGEYFIDTDLGFGNNTRVNFTPSPDNSFPVNIDVSSYQPGYHKLYFRTKDSDGKWSITSRRNIEIPTSDAKTSIANGEYFIDADPGFGLGTPIIITSPDSIILQNFSAVTTGLPEGYHKLYGRFKDNLGKWSLTLRRNIEVYKSDTNKVLNGEYFFKTDEGFGSCDAVSFAAPAADGSFIINIGRNTIPLGADTLFIRVRDDIENRWSLTHILNNVNAALPLTLLNLTATRQDNIAQINWQTTNEINTSYFIIQRSIDKVTFAPVGKVNSTSNPRLQNNYSYPDNIANLKEGKVFYCLQMVDNDGQVTYSKIVYITIDANGLQINVHPNPAHNYFIIKNYSQAGINATLLVRDMSGRTLINQKFSNASEQRINISQLSKGMYIINIVTNGNMQTQKLMVE</sequence>
<comment type="caution">
    <text evidence="3">The sequence shown here is derived from an EMBL/GenBank/DDBJ whole genome shotgun (WGS) entry which is preliminary data.</text>
</comment>
<dbReference type="NCBIfam" id="TIGR04183">
    <property type="entry name" value="Por_Secre_tail"/>
    <property type="match status" value="1"/>
</dbReference>
<keyword evidence="4" id="KW-1185">Reference proteome</keyword>
<evidence type="ECO:0000313" key="3">
    <source>
        <dbReference type="EMBL" id="KAA9039411.1"/>
    </source>
</evidence>
<dbReference type="EMBL" id="VYQF01000002">
    <property type="protein sequence ID" value="KAA9039411.1"/>
    <property type="molecule type" value="Genomic_DNA"/>
</dbReference>
<organism evidence="3 4">
    <name type="scientific">Ginsengibacter hankyongi</name>
    <dbReference type="NCBI Taxonomy" id="2607284"/>
    <lineage>
        <taxon>Bacteria</taxon>
        <taxon>Pseudomonadati</taxon>
        <taxon>Bacteroidota</taxon>
        <taxon>Chitinophagia</taxon>
        <taxon>Chitinophagales</taxon>
        <taxon>Chitinophagaceae</taxon>
        <taxon>Ginsengibacter</taxon>
    </lineage>
</organism>
<feature type="chain" id="PRO_5023829164" evidence="1">
    <location>
        <begin position="20"/>
        <end position="423"/>
    </location>
</feature>
<dbReference type="Proteomes" id="UP000326903">
    <property type="component" value="Unassembled WGS sequence"/>
</dbReference>
<accession>A0A5J5IH66</accession>
<evidence type="ECO:0000259" key="2">
    <source>
        <dbReference type="Pfam" id="PF18962"/>
    </source>
</evidence>
<dbReference type="RefSeq" id="WP_150414822.1">
    <property type="nucleotide sequence ID" value="NZ_VYQF01000002.1"/>
</dbReference>
<gene>
    <name evidence="3" type="ORF">FW778_11345</name>
</gene>
<keyword evidence="1" id="KW-0732">Signal</keyword>
<reference evidence="3 4" key="1">
    <citation type="submission" date="2019-09" db="EMBL/GenBank/DDBJ databases">
        <title>Draft genome sequence of Ginsengibacter sp. BR5-29.</title>
        <authorList>
            <person name="Im W.-T."/>
        </authorList>
    </citation>
    <scope>NUCLEOTIDE SEQUENCE [LARGE SCALE GENOMIC DNA]</scope>
    <source>
        <strain evidence="3 4">BR5-29</strain>
    </source>
</reference>
<proteinExistence type="predicted"/>
<evidence type="ECO:0000313" key="4">
    <source>
        <dbReference type="Proteomes" id="UP000326903"/>
    </source>
</evidence>
<protein>
    <submittedName>
        <fullName evidence="3">T9SS type A sorting domain-containing protein</fullName>
    </submittedName>
</protein>
<feature type="signal peptide" evidence="1">
    <location>
        <begin position="1"/>
        <end position="19"/>
    </location>
</feature>
<feature type="domain" description="Secretion system C-terminal sorting" evidence="2">
    <location>
        <begin position="349"/>
        <end position="422"/>
    </location>
</feature>
<dbReference type="Pfam" id="PF18962">
    <property type="entry name" value="Por_Secre_tail"/>
    <property type="match status" value="1"/>
</dbReference>
<dbReference type="AlphaFoldDB" id="A0A5J5IH66"/>
<dbReference type="InterPro" id="IPR026444">
    <property type="entry name" value="Secre_tail"/>
</dbReference>
<evidence type="ECO:0000256" key="1">
    <source>
        <dbReference type="SAM" id="SignalP"/>
    </source>
</evidence>
<name>A0A5J5IH66_9BACT</name>